<evidence type="ECO:0000259" key="1">
    <source>
        <dbReference type="PROSITE" id="PS50181"/>
    </source>
</evidence>
<dbReference type="Gene3D" id="1.20.1280.50">
    <property type="match status" value="1"/>
</dbReference>
<dbReference type="AlphaFoldDB" id="A0A438JKB4"/>
<proteinExistence type="predicted"/>
<dbReference type="Proteomes" id="UP000288805">
    <property type="component" value="Unassembled WGS sequence"/>
</dbReference>
<dbReference type="EMBL" id="QGNW01000038">
    <property type="protein sequence ID" value="RVX09392.1"/>
    <property type="molecule type" value="Genomic_DNA"/>
</dbReference>
<dbReference type="Pfam" id="PF00646">
    <property type="entry name" value="F-box"/>
    <property type="match status" value="1"/>
</dbReference>
<evidence type="ECO:0000313" key="3">
    <source>
        <dbReference type="Proteomes" id="UP000288805"/>
    </source>
</evidence>
<gene>
    <name evidence="2" type="ORF">CK203_015435</name>
</gene>
<organism evidence="2 3">
    <name type="scientific">Vitis vinifera</name>
    <name type="common">Grape</name>
    <dbReference type="NCBI Taxonomy" id="29760"/>
    <lineage>
        <taxon>Eukaryota</taxon>
        <taxon>Viridiplantae</taxon>
        <taxon>Streptophyta</taxon>
        <taxon>Embryophyta</taxon>
        <taxon>Tracheophyta</taxon>
        <taxon>Spermatophyta</taxon>
        <taxon>Magnoliopsida</taxon>
        <taxon>eudicotyledons</taxon>
        <taxon>Gunneridae</taxon>
        <taxon>Pentapetalae</taxon>
        <taxon>rosids</taxon>
        <taxon>Vitales</taxon>
        <taxon>Vitaceae</taxon>
        <taxon>Viteae</taxon>
        <taxon>Vitis</taxon>
    </lineage>
</organism>
<evidence type="ECO:0000313" key="2">
    <source>
        <dbReference type="EMBL" id="RVX09392.1"/>
    </source>
</evidence>
<protein>
    <recommendedName>
        <fullName evidence="1">F-box domain-containing protein</fullName>
    </recommendedName>
</protein>
<dbReference type="SMART" id="SM00256">
    <property type="entry name" value="FBOX"/>
    <property type="match status" value="1"/>
</dbReference>
<dbReference type="InterPro" id="IPR001810">
    <property type="entry name" value="F-box_dom"/>
</dbReference>
<comment type="caution">
    <text evidence="2">The sequence shown here is derived from an EMBL/GenBank/DDBJ whole genome shotgun (WGS) entry which is preliminary data.</text>
</comment>
<accession>A0A438JKB4</accession>
<sequence length="247" mass="29037">MVRRERKQHRSKNQDPVNCLPDDMIRHILSKLGLRGIARVSTLSRRWRQVCLSLPFLNLDLQAFDIYGASSKLRELNLQYPVQYLRLYHSDSTGNNSGKPMTSKFEDERSYERFLEGWKGRCLDIWRELCGEGDEVGKEFVLEVLEICCEMVIGKWDEFEETSLKTKPWRPPNLKFFSELKEIEIEIGREHAMDDFKIINDVQIRATALKEMTIVRALRSGFVSGTDKAYKVWRRTSRTCSYVFVRD</sequence>
<name>A0A438JKB4_VITVI</name>
<dbReference type="PANTHER" id="PTHR35545:SF26">
    <property type="entry name" value="F-BOX DOMAIN-CONTAINING PROTEIN"/>
    <property type="match status" value="1"/>
</dbReference>
<reference evidence="2 3" key="1">
    <citation type="journal article" date="2018" name="PLoS Genet.">
        <title>Population sequencing reveals clonal diversity and ancestral inbreeding in the grapevine cultivar Chardonnay.</title>
        <authorList>
            <person name="Roach M.J."/>
            <person name="Johnson D.L."/>
            <person name="Bohlmann J."/>
            <person name="van Vuuren H.J."/>
            <person name="Jones S.J."/>
            <person name="Pretorius I.S."/>
            <person name="Schmidt S.A."/>
            <person name="Borneman A.R."/>
        </authorList>
    </citation>
    <scope>NUCLEOTIDE SEQUENCE [LARGE SCALE GENOMIC DNA]</scope>
    <source>
        <strain evidence="3">cv. Chardonnay</strain>
        <tissue evidence="2">Leaf</tissue>
    </source>
</reference>
<feature type="domain" description="F-box" evidence="1">
    <location>
        <begin position="14"/>
        <end position="50"/>
    </location>
</feature>
<dbReference type="InterPro" id="IPR036047">
    <property type="entry name" value="F-box-like_dom_sf"/>
</dbReference>
<dbReference type="PANTHER" id="PTHR35545">
    <property type="entry name" value="F-BOX DOMAIN-CONTAINING PROTEIN"/>
    <property type="match status" value="1"/>
</dbReference>
<dbReference type="SUPFAM" id="SSF81383">
    <property type="entry name" value="F-box domain"/>
    <property type="match status" value="1"/>
</dbReference>
<dbReference type="PROSITE" id="PS50181">
    <property type="entry name" value="FBOX"/>
    <property type="match status" value="1"/>
</dbReference>